<dbReference type="InterPro" id="IPR005511">
    <property type="entry name" value="SMP-30"/>
</dbReference>
<dbReference type="Gene3D" id="2.120.10.30">
    <property type="entry name" value="TolB, C-terminal domain"/>
    <property type="match status" value="1"/>
</dbReference>
<dbReference type="AlphaFoldDB" id="A0A521DID9"/>
<dbReference type="PRINTS" id="PR01790">
    <property type="entry name" value="SMP30FAMILY"/>
</dbReference>
<feature type="binding site" evidence="3">
    <location>
        <position position="143"/>
    </location>
    <ligand>
        <name>a divalent metal cation</name>
        <dbReference type="ChEBI" id="CHEBI:60240"/>
    </ligand>
</feature>
<evidence type="ECO:0000259" key="4">
    <source>
        <dbReference type="Pfam" id="PF08450"/>
    </source>
</evidence>
<evidence type="ECO:0000256" key="2">
    <source>
        <dbReference type="PIRSR" id="PIRSR605511-1"/>
    </source>
</evidence>
<reference evidence="5 6" key="1">
    <citation type="submission" date="2017-05" db="EMBL/GenBank/DDBJ databases">
        <authorList>
            <person name="Varghese N."/>
            <person name="Submissions S."/>
        </authorList>
    </citation>
    <scope>NUCLEOTIDE SEQUENCE [LARGE SCALE GENOMIC DNA]</scope>
    <source>
        <strain evidence="5 6">DSM 100094</strain>
    </source>
</reference>
<feature type="binding site" evidence="3">
    <location>
        <position position="96"/>
    </location>
    <ligand>
        <name>substrate</name>
    </ligand>
</feature>
<keyword evidence="3" id="KW-0479">Metal-binding</keyword>
<dbReference type="SUPFAM" id="SSF63829">
    <property type="entry name" value="Calcium-dependent phosphotriesterase"/>
    <property type="match status" value="1"/>
</dbReference>
<dbReference type="Proteomes" id="UP000319014">
    <property type="component" value="Unassembled WGS sequence"/>
</dbReference>
<gene>
    <name evidence="5" type="ORF">SAMN06265221_10863</name>
</gene>
<dbReference type="Pfam" id="PF08450">
    <property type="entry name" value="SGL"/>
    <property type="match status" value="1"/>
</dbReference>
<comment type="cofactor">
    <cofactor evidence="3">
        <name>Zn(2+)</name>
        <dbReference type="ChEBI" id="CHEBI:29105"/>
    </cofactor>
    <text evidence="3">Binds 1 divalent metal cation per subunit.</text>
</comment>
<feature type="binding site" evidence="3">
    <location>
        <position position="193"/>
    </location>
    <ligand>
        <name>a divalent metal cation</name>
        <dbReference type="ChEBI" id="CHEBI:60240"/>
    </ligand>
</feature>
<accession>A0A521DID9</accession>
<dbReference type="GO" id="GO:0019853">
    <property type="term" value="P:L-ascorbic acid biosynthetic process"/>
    <property type="evidence" value="ECO:0007669"/>
    <property type="project" value="TreeGrafter"/>
</dbReference>
<dbReference type="InterPro" id="IPR013658">
    <property type="entry name" value="SGL"/>
</dbReference>
<feature type="binding site" evidence="3">
    <location>
        <position position="15"/>
    </location>
    <ligand>
        <name>a divalent metal cation</name>
        <dbReference type="ChEBI" id="CHEBI:60240"/>
    </ligand>
</feature>
<keyword evidence="6" id="KW-1185">Reference proteome</keyword>
<dbReference type="GO" id="GO:0004341">
    <property type="term" value="F:gluconolactonase activity"/>
    <property type="evidence" value="ECO:0007669"/>
    <property type="project" value="TreeGrafter"/>
</dbReference>
<evidence type="ECO:0000313" key="5">
    <source>
        <dbReference type="EMBL" id="SMO71477.1"/>
    </source>
</evidence>
<dbReference type="RefSeq" id="WP_142663195.1">
    <property type="nucleotide sequence ID" value="NZ_FXTK01000008.1"/>
</dbReference>
<dbReference type="PANTHER" id="PTHR10907:SF47">
    <property type="entry name" value="REGUCALCIN"/>
    <property type="match status" value="1"/>
</dbReference>
<dbReference type="PANTHER" id="PTHR10907">
    <property type="entry name" value="REGUCALCIN"/>
    <property type="match status" value="1"/>
</dbReference>
<dbReference type="GO" id="GO:0005509">
    <property type="term" value="F:calcium ion binding"/>
    <property type="evidence" value="ECO:0007669"/>
    <property type="project" value="TreeGrafter"/>
</dbReference>
<dbReference type="EMBL" id="FXTK01000008">
    <property type="protein sequence ID" value="SMO71477.1"/>
    <property type="molecule type" value="Genomic_DNA"/>
</dbReference>
<feature type="domain" description="SMP-30/Gluconolactonase/LRE-like region" evidence="4">
    <location>
        <begin position="13"/>
        <end position="251"/>
    </location>
</feature>
<dbReference type="InterPro" id="IPR011042">
    <property type="entry name" value="6-blade_b-propeller_TolB-like"/>
</dbReference>
<sequence length="281" mass="31577">MRHTLFDPRICELGEGAFWHPERQQVFWFDILNRRLLSRHQGHELEWRFDERVSAAGWFDRDNLLIASETALFRFDLRDKTRHALCPLEADDPTTRSNDGRADPHGGFWIGTMAIDATPGKGAIYRYFRGDLVRLWGDMSIPNAICFAPDGQRAYFADTEAQMVWSQPLDAEGWPLGDRQVFLDLRGTGDFPDGAVTDADGNFWNARWGTGRLVCHAPDGRVLNEIAVPSAQTTCPAFMGEKLDRILLTSAAVDLGGAQDGRSWLVLPNGARGLPEPRIRP</sequence>
<feature type="binding site" evidence="3">
    <location>
        <position position="116"/>
    </location>
    <ligand>
        <name>substrate</name>
    </ligand>
</feature>
<evidence type="ECO:0000256" key="1">
    <source>
        <dbReference type="ARBA" id="ARBA00008853"/>
    </source>
</evidence>
<proteinExistence type="inferred from homology"/>
<comment type="similarity">
    <text evidence="1">Belongs to the SMP-30/CGR1 family.</text>
</comment>
<evidence type="ECO:0000256" key="3">
    <source>
        <dbReference type="PIRSR" id="PIRSR605511-2"/>
    </source>
</evidence>
<feature type="active site" description="Proton donor/acceptor" evidence="2">
    <location>
        <position position="193"/>
    </location>
</feature>
<dbReference type="OrthoDB" id="2633250at2"/>
<feature type="binding site" evidence="3">
    <location>
        <position position="98"/>
    </location>
    <ligand>
        <name>substrate</name>
    </ligand>
</feature>
<evidence type="ECO:0000313" key="6">
    <source>
        <dbReference type="Proteomes" id="UP000319014"/>
    </source>
</evidence>
<keyword evidence="3" id="KW-0862">Zinc</keyword>
<protein>
    <submittedName>
        <fullName evidence="5">Sugar lactone lactonase YvrE</fullName>
    </submittedName>
</protein>
<organism evidence="5 6">
    <name type="scientific">Paracoccus laeviglucosivorans</name>
    <dbReference type="NCBI Taxonomy" id="1197861"/>
    <lineage>
        <taxon>Bacteria</taxon>
        <taxon>Pseudomonadati</taxon>
        <taxon>Pseudomonadota</taxon>
        <taxon>Alphaproteobacteria</taxon>
        <taxon>Rhodobacterales</taxon>
        <taxon>Paracoccaceae</taxon>
        <taxon>Paracoccus</taxon>
    </lineage>
</organism>
<name>A0A521DID9_9RHOB</name>